<evidence type="ECO:0000259" key="2">
    <source>
        <dbReference type="Pfam" id="PF07727"/>
    </source>
</evidence>
<evidence type="ECO:0000256" key="1">
    <source>
        <dbReference type="SAM" id="MobiDB-lite"/>
    </source>
</evidence>
<feature type="compositionally biased region" description="Basic and acidic residues" evidence="1">
    <location>
        <begin position="1497"/>
        <end position="1513"/>
    </location>
</feature>
<organism evidence="4 5">
    <name type="scientific">Tanacetum coccineum</name>
    <dbReference type="NCBI Taxonomy" id="301880"/>
    <lineage>
        <taxon>Eukaryota</taxon>
        <taxon>Viridiplantae</taxon>
        <taxon>Streptophyta</taxon>
        <taxon>Embryophyta</taxon>
        <taxon>Tracheophyta</taxon>
        <taxon>Spermatophyta</taxon>
        <taxon>Magnoliopsida</taxon>
        <taxon>eudicotyledons</taxon>
        <taxon>Gunneridae</taxon>
        <taxon>Pentapetalae</taxon>
        <taxon>asterids</taxon>
        <taxon>campanulids</taxon>
        <taxon>Asterales</taxon>
        <taxon>Asteraceae</taxon>
        <taxon>Asteroideae</taxon>
        <taxon>Anthemideae</taxon>
        <taxon>Anthemidinae</taxon>
        <taxon>Tanacetum</taxon>
    </lineage>
</organism>
<dbReference type="Proteomes" id="UP001151760">
    <property type="component" value="Unassembled WGS sequence"/>
</dbReference>
<feature type="domain" description="Reverse transcriptase Ty1/copia-type" evidence="2">
    <location>
        <begin position="977"/>
        <end position="1115"/>
    </location>
</feature>
<evidence type="ECO:0000259" key="3">
    <source>
        <dbReference type="Pfam" id="PF25597"/>
    </source>
</evidence>
<reference evidence="4" key="1">
    <citation type="journal article" date="2022" name="Int. J. Mol. Sci.">
        <title>Draft Genome of Tanacetum Coccineum: Genomic Comparison of Closely Related Tanacetum-Family Plants.</title>
        <authorList>
            <person name="Yamashiro T."/>
            <person name="Shiraishi A."/>
            <person name="Nakayama K."/>
            <person name="Satake H."/>
        </authorList>
    </citation>
    <scope>NUCLEOTIDE SEQUENCE</scope>
</reference>
<dbReference type="Pfam" id="PF07727">
    <property type="entry name" value="RVT_2"/>
    <property type="match status" value="1"/>
</dbReference>
<reference evidence="4" key="2">
    <citation type="submission" date="2022-01" db="EMBL/GenBank/DDBJ databases">
        <authorList>
            <person name="Yamashiro T."/>
            <person name="Shiraishi A."/>
            <person name="Satake H."/>
            <person name="Nakayama K."/>
        </authorList>
    </citation>
    <scope>NUCLEOTIDE SEQUENCE</scope>
</reference>
<keyword evidence="5" id="KW-1185">Reference proteome</keyword>
<feature type="compositionally biased region" description="Polar residues" evidence="1">
    <location>
        <begin position="554"/>
        <end position="568"/>
    </location>
</feature>
<feature type="compositionally biased region" description="Basic residues" evidence="1">
    <location>
        <begin position="1463"/>
        <end position="1472"/>
    </location>
</feature>
<evidence type="ECO:0000313" key="5">
    <source>
        <dbReference type="Proteomes" id="UP001151760"/>
    </source>
</evidence>
<protein>
    <submittedName>
        <fullName evidence="4">Retrovirus-related pol polyprotein from transposon TNT 1-94</fullName>
    </submittedName>
</protein>
<feature type="compositionally biased region" description="Low complexity" evidence="1">
    <location>
        <begin position="868"/>
        <end position="887"/>
    </location>
</feature>
<comment type="caution">
    <text evidence="4">The sequence shown here is derived from an EMBL/GenBank/DDBJ whole genome shotgun (WGS) entry which is preliminary data.</text>
</comment>
<feature type="compositionally biased region" description="Polar residues" evidence="1">
    <location>
        <begin position="855"/>
        <end position="865"/>
    </location>
</feature>
<dbReference type="Pfam" id="PF25597">
    <property type="entry name" value="SH3_retrovirus"/>
    <property type="match status" value="1"/>
</dbReference>
<feature type="domain" description="Retroviral polymerase SH3-like" evidence="3">
    <location>
        <begin position="724"/>
        <end position="777"/>
    </location>
</feature>
<accession>A0ABQ5FEH4</accession>
<gene>
    <name evidence="4" type="ORF">Tco_1004997</name>
</gene>
<feature type="compositionally biased region" description="Basic residues" evidence="1">
    <location>
        <begin position="1419"/>
        <end position="1429"/>
    </location>
</feature>
<name>A0ABQ5FEH4_9ASTR</name>
<feature type="compositionally biased region" description="Acidic residues" evidence="1">
    <location>
        <begin position="1481"/>
        <end position="1496"/>
    </location>
</feature>
<sequence>MLCKLKPYYNEQNKVAIGYKNPLCLTRAKQVQPALYNGYEIIKNNHVPALVHNTEDTLEIAEINRRKMNDKMKDPECKKTINIAPPDYSKDNYLATFTPHKQLTPEQIFWSQDLIKMKEEALKKQTTASRPIKALTVYPPNTPATLVPRVLPTKRERGFEQTKECYLTEVIPFFKTLKEHFEGIQKALTKEMKDIFEELEAEVDQNVVNRKHDEIERKNLLIANDNLIVDCLSKEVFYIATNSKLTVSSFTEMDEAHTIVQTRSLELKAELSKLRDKVQKDDHIELVKRFSNLEVNHLNLQLKYQNLKESFGNDPSPPARDTPDFDSVFTRSEADRTLDFKTLDFQITQLTEKVSVLQEQNELFMAENEKLSSITRELYDSINITRANYLEQTTALLTENENLKVQINDKLKCVTIESVKPKVLAPGMYAIDVEPIPPRCRNNREVHLDYLKHLKESVETLREIVEEARVERPLDRSLASACLYTKQSQELLEYAIGTCPKDFNKQDKKHATTPLNRKKQVTFEDQCETSNNNTQKHVEQLNIQKTNVPVIPSTGVNSCTDASGSKPRSNTKKNRISPAKSVNKKKVEEHPRTNKSSLKKSNHNDSSISSKRVIINSNSRSVCKTCNKCFLSVNHDMCVVNYFNYVNASPSVKNVVSKVKKVWKPKQVKQVWKATGKLLTNVGYQWKPTGRKFTLGEQCPLTRKHSCYVRDTDGVELIKVFGALCYPTNDNEDLGKLQPTADIGIFVGYAPSRKGYRIYNKRTRRIMETIHVQFDELSEPMAPVQLSTGPAPTFLTPGQISSGLVPNLVPAAPYVPPTNKELEILFQPMFDEYLEPPRVERPVSPALAVLVPVNSAGTPSSTTIDQDAPSLSHSPSSSALQSPSSQQGVAAGSTIIKDNPFAPIDNDPFVNVFAPKPSSEASSSGDVSSQNQLMSLKHIIISGNGARITRLIMSLAIPLDRYPPENNLQLMPCGAFKIDEYGDVLKNKARLVAKGYRQEEGINLEESFTPVARIKAIRILIANAANKNMTMYQMDVKIAFLNGELKEEVYVSQPEGIVDPDHPTHVYRLKKALYGLKQAPRAWYNTLSWFFLDNKFSKGAVDLTLFTQKIGKHILLASPPKSTFKHLNNGSFWYPSEETKVGDLYLKDTLCTKPAYCRCAVISKNRSGTAILNTEGEYIDMSGCSAQILLDEPAILVPDTPQSKHIDILHHFISRAGLRRGVELLQHDMEYQLADILSQEALPKRRKEKRSKGWSSYILYKIVDENVPVPVPAPTRSDDQILPFAAWVPIGKSNYVLDLQKKTFSNDKANLGYSTKKGRKDKPYVIPYCRFTKLIICHLGRIHNIHQRSASLFHLTEEDLILGNLKFISKGEVDKVFGMPIPNELISNNIRNAPYYNVYLEMVAKHDQKVAAEKEGKKKTASAKQPKPKPAKEKPSKPSTAKPPKPKPAKEKSTKATPLQKAGKGKVAKVHNVKSSFQLVDEPDEEPAQPEPEPEPEPEHQGEGEEYDVERAI</sequence>
<feature type="region of interest" description="Disordered" evidence="1">
    <location>
        <begin position="552"/>
        <end position="611"/>
    </location>
</feature>
<feature type="region of interest" description="Disordered" evidence="1">
    <location>
        <begin position="855"/>
        <end position="890"/>
    </location>
</feature>
<feature type="region of interest" description="Disordered" evidence="1">
    <location>
        <begin position="1410"/>
        <end position="1513"/>
    </location>
</feature>
<evidence type="ECO:0000313" key="4">
    <source>
        <dbReference type="EMBL" id="GJT61464.1"/>
    </source>
</evidence>
<proteinExistence type="predicted"/>
<dbReference type="InterPro" id="IPR013103">
    <property type="entry name" value="RVT_2"/>
</dbReference>
<dbReference type="InterPro" id="IPR057670">
    <property type="entry name" value="SH3_retrovirus"/>
</dbReference>
<dbReference type="EMBL" id="BQNB010017290">
    <property type="protein sequence ID" value="GJT61464.1"/>
    <property type="molecule type" value="Genomic_DNA"/>
</dbReference>